<feature type="DNA-binding region" description="H-T-H motif" evidence="4">
    <location>
        <begin position="42"/>
        <end position="61"/>
    </location>
</feature>
<keyword evidence="3" id="KW-0804">Transcription</keyword>
<evidence type="ECO:0000259" key="5">
    <source>
        <dbReference type="PROSITE" id="PS50977"/>
    </source>
</evidence>
<dbReference type="STRING" id="910964.GEAM_4208"/>
<dbReference type="GO" id="GO:0003677">
    <property type="term" value="F:DNA binding"/>
    <property type="evidence" value="ECO:0007669"/>
    <property type="project" value="UniProtKB-UniRule"/>
</dbReference>
<dbReference type="SUPFAM" id="SSF48498">
    <property type="entry name" value="Tetracyclin repressor-like, C-terminal domain"/>
    <property type="match status" value="1"/>
</dbReference>
<dbReference type="PRINTS" id="PR00455">
    <property type="entry name" value="HTHTETR"/>
</dbReference>
<proteinExistence type="predicted"/>
<dbReference type="AlphaFoldDB" id="A0A085G1K7"/>
<accession>A0A085G1K7</accession>
<protein>
    <submittedName>
        <fullName evidence="6">TetR family transcriptional regulator</fullName>
    </submittedName>
</protein>
<evidence type="ECO:0000256" key="2">
    <source>
        <dbReference type="ARBA" id="ARBA00023125"/>
    </source>
</evidence>
<keyword evidence="1" id="KW-0805">Transcription regulation</keyword>
<evidence type="ECO:0000256" key="1">
    <source>
        <dbReference type="ARBA" id="ARBA00023015"/>
    </source>
</evidence>
<dbReference type="Gene3D" id="1.10.10.60">
    <property type="entry name" value="Homeodomain-like"/>
    <property type="match status" value="1"/>
</dbReference>
<dbReference type="PANTHER" id="PTHR47506">
    <property type="entry name" value="TRANSCRIPTIONAL REGULATORY PROTEIN"/>
    <property type="match status" value="1"/>
</dbReference>
<evidence type="ECO:0000256" key="3">
    <source>
        <dbReference type="ARBA" id="ARBA00023163"/>
    </source>
</evidence>
<dbReference type="InterPro" id="IPR036271">
    <property type="entry name" value="Tet_transcr_reg_TetR-rel_C_sf"/>
</dbReference>
<evidence type="ECO:0000256" key="4">
    <source>
        <dbReference type="PROSITE-ProRule" id="PRU00335"/>
    </source>
</evidence>
<reference evidence="6 7" key="1">
    <citation type="submission" date="2014-05" db="EMBL/GenBank/DDBJ databases">
        <title>ATOL: Assembling a taxonomically balanced genome-scale reconstruction of the evolutionary history of the Enterobacteriaceae.</title>
        <authorList>
            <person name="Plunkett G.III."/>
            <person name="Neeno-Eckwall E.C."/>
            <person name="Glasner J.D."/>
            <person name="Perna N.T."/>
        </authorList>
    </citation>
    <scope>NUCLEOTIDE SEQUENCE [LARGE SCALE GENOMIC DNA]</scope>
    <source>
        <strain evidence="6 7">ATCC 33852</strain>
    </source>
</reference>
<keyword evidence="7" id="KW-1185">Reference proteome</keyword>
<dbReference type="eggNOG" id="COG1309">
    <property type="taxonomic scope" value="Bacteria"/>
</dbReference>
<gene>
    <name evidence="6" type="ORF">GEAM_4208</name>
</gene>
<dbReference type="RefSeq" id="WP_034795672.1">
    <property type="nucleotide sequence ID" value="NZ_JMPJ01000074.1"/>
</dbReference>
<comment type="caution">
    <text evidence="6">The sequence shown here is derived from an EMBL/GenBank/DDBJ whole genome shotgun (WGS) entry which is preliminary data.</text>
</comment>
<name>A0A085G1K7_EWIA3</name>
<dbReference type="Gene3D" id="1.10.357.10">
    <property type="entry name" value="Tetracycline Repressor, domain 2"/>
    <property type="match status" value="1"/>
</dbReference>
<dbReference type="Proteomes" id="UP000028640">
    <property type="component" value="Unassembled WGS sequence"/>
</dbReference>
<dbReference type="EMBL" id="JMPJ01000074">
    <property type="protein sequence ID" value="KFC77602.1"/>
    <property type="molecule type" value="Genomic_DNA"/>
</dbReference>
<dbReference type="PROSITE" id="PS50977">
    <property type="entry name" value="HTH_TETR_2"/>
    <property type="match status" value="1"/>
</dbReference>
<evidence type="ECO:0000313" key="7">
    <source>
        <dbReference type="Proteomes" id="UP000028640"/>
    </source>
</evidence>
<dbReference type="InterPro" id="IPR001647">
    <property type="entry name" value="HTH_TetR"/>
</dbReference>
<dbReference type="Pfam" id="PF00440">
    <property type="entry name" value="TetR_N"/>
    <property type="match status" value="1"/>
</dbReference>
<dbReference type="PANTHER" id="PTHR47506:SF1">
    <property type="entry name" value="HTH-TYPE TRANSCRIPTIONAL REGULATOR YJDC"/>
    <property type="match status" value="1"/>
</dbReference>
<keyword evidence="2 4" id="KW-0238">DNA-binding</keyword>
<organism evidence="6 7">
    <name type="scientific">Ewingella americana (strain ATCC 33852 / DSM 4580 / CCUG 14506 / JCM 5911 / LMG 7869 / NCTC 12157 / CDC 1468-78)</name>
    <dbReference type="NCBI Taxonomy" id="910964"/>
    <lineage>
        <taxon>Bacteria</taxon>
        <taxon>Pseudomonadati</taxon>
        <taxon>Pseudomonadota</taxon>
        <taxon>Gammaproteobacteria</taxon>
        <taxon>Enterobacterales</taxon>
        <taxon>Yersiniaceae</taxon>
        <taxon>Ewingella</taxon>
    </lineage>
</organism>
<dbReference type="SUPFAM" id="SSF46689">
    <property type="entry name" value="Homeodomain-like"/>
    <property type="match status" value="1"/>
</dbReference>
<dbReference type="InterPro" id="IPR009057">
    <property type="entry name" value="Homeodomain-like_sf"/>
</dbReference>
<dbReference type="GeneID" id="78382405"/>
<sequence length="210" mass="22921">MSKVSQEKNAVSRVGRPKAFNEDQALDAAMEVFAAYGYEAASLTALTEAMGINRVSMYATFGNKEALFLRAFARYTKLAEEDGARCLANGNAKQGLLTLLTDCVERFTSQEVNGVCFMTQGPLDKLSVAQESRLAFARHRETLEVLLQRHVQQAVEKGELPESTEISRLAGFYTVVIHGLALQAQHGATREDLLGVVDVAIGAWPEAIKP</sequence>
<evidence type="ECO:0000313" key="6">
    <source>
        <dbReference type="EMBL" id="KFC77602.1"/>
    </source>
</evidence>
<feature type="domain" description="HTH tetR-type" evidence="5">
    <location>
        <begin position="19"/>
        <end position="79"/>
    </location>
</feature>
<dbReference type="OrthoDB" id="270177at2"/>